<keyword evidence="2" id="KW-1185">Reference proteome</keyword>
<comment type="caution">
    <text evidence="1">The sequence shown here is derived from an EMBL/GenBank/DDBJ whole genome shotgun (WGS) entry which is preliminary data.</text>
</comment>
<organism evidence="1 2">
    <name type="scientific">Trametes sanguinea</name>
    <dbReference type="NCBI Taxonomy" id="158606"/>
    <lineage>
        <taxon>Eukaryota</taxon>
        <taxon>Fungi</taxon>
        <taxon>Dikarya</taxon>
        <taxon>Basidiomycota</taxon>
        <taxon>Agaricomycotina</taxon>
        <taxon>Agaricomycetes</taxon>
        <taxon>Polyporales</taxon>
        <taxon>Polyporaceae</taxon>
        <taxon>Trametes</taxon>
    </lineage>
</organism>
<reference evidence="1" key="1">
    <citation type="submission" date="2022-08" db="EMBL/GenBank/DDBJ databases">
        <title>Genome Sequence of Pycnoporus sanguineus.</title>
        <authorList>
            <person name="Buettner E."/>
        </authorList>
    </citation>
    <scope>NUCLEOTIDE SEQUENCE</scope>
    <source>
        <strain evidence="1">CG-C14</strain>
    </source>
</reference>
<evidence type="ECO:0000313" key="1">
    <source>
        <dbReference type="EMBL" id="KAJ2987288.1"/>
    </source>
</evidence>
<evidence type="ECO:0000313" key="2">
    <source>
        <dbReference type="Proteomes" id="UP001144978"/>
    </source>
</evidence>
<protein>
    <submittedName>
        <fullName evidence="1">Uncharacterized protein</fullName>
    </submittedName>
</protein>
<gene>
    <name evidence="1" type="ORF">NUW54_g9468</name>
</gene>
<dbReference type="Proteomes" id="UP001144978">
    <property type="component" value="Unassembled WGS sequence"/>
</dbReference>
<sequence length="383" mass="41805">MPLPMQYHKLHEFTRGHKSGITALSFSSNGNYLATAGRDGHVCIWRLSDYKLLHTLEGRSMTLSLAWIPRREDTLLCGMQDGCVTVLSFDEVGLCAMALPGHTAPVEHLAVKDGMLASGAHHELFIWADAKLKGWKPVLDLGTPPKNSQNEAQEVVISSVHWTVSRAGESLLIVTYLHHGIVIFKTSNWTHLRAIPNNGNIASASLTANGRTLVTSNMISGFDIYDAETTASLGSLPNPAADVVRTVPVLFAHGGNAIIGGSTIGEVHVWDATTSRLHQVLLHADGQQVLALSAHYDAPRDRFLLATGISNEVTNVFAVLWCAESQRHDNTSQIWRVTAYFRTQIAVLDYRIFAIWLIVGLIAGGVARITFSSDGQAMVWNKL</sequence>
<accession>A0ACC1P6U8</accession>
<proteinExistence type="predicted"/>
<name>A0ACC1P6U8_9APHY</name>
<dbReference type="EMBL" id="JANSHE010003176">
    <property type="protein sequence ID" value="KAJ2987288.1"/>
    <property type="molecule type" value="Genomic_DNA"/>
</dbReference>